<keyword evidence="3" id="KW-1185">Reference proteome</keyword>
<dbReference type="PROSITE" id="PS50234">
    <property type="entry name" value="VWFA"/>
    <property type="match status" value="1"/>
</dbReference>
<dbReference type="Proteomes" id="UP000007875">
    <property type="component" value="Unassembled WGS sequence"/>
</dbReference>
<dbReference type="InterPro" id="IPR052229">
    <property type="entry name" value="Collagen-VI/PIF"/>
</dbReference>
<dbReference type="InterPro" id="IPR036465">
    <property type="entry name" value="vWFA_dom_sf"/>
</dbReference>
<dbReference type="STRING" id="51511.ENSCSAVP00000013207"/>
<dbReference type="eggNOG" id="KOG3544">
    <property type="taxonomic scope" value="Eukaryota"/>
</dbReference>
<reference evidence="3" key="1">
    <citation type="submission" date="2003-08" db="EMBL/GenBank/DDBJ databases">
        <authorList>
            <person name="Birren B."/>
            <person name="Nusbaum C."/>
            <person name="Abebe A."/>
            <person name="Abouelleil A."/>
            <person name="Adekoya E."/>
            <person name="Ait-zahra M."/>
            <person name="Allen N."/>
            <person name="Allen T."/>
            <person name="An P."/>
            <person name="Anderson M."/>
            <person name="Anderson S."/>
            <person name="Arachchi H."/>
            <person name="Armbruster J."/>
            <person name="Bachantsang P."/>
            <person name="Baldwin J."/>
            <person name="Barry A."/>
            <person name="Bayul T."/>
            <person name="Blitshsteyn B."/>
            <person name="Bloom T."/>
            <person name="Blye J."/>
            <person name="Boguslavskiy L."/>
            <person name="Borowsky M."/>
            <person name="Boukhgalter B."/>
            <person name="Brunache A."/>
            <person name="Butler J."/>
            <person name="Calixte N."/>
            <person name="Calvo S."/>
            <person name="Camarata J."/>
            <person name="Campo K."/>
            <person name="Chang J."/>
            <person name="Cheshatsang Y."/>
            <person name="Citroen M."/>
            <person name="Collymore A."/>
            <person name="Considine T."/>
            <person name="Cook A."/>
            <person name="Cooke P."/>
            <person name="Corum B."/>
            <person name="Cuomo C."/>
            <person name="David R."/>
            <person name="Dawoe T."/>
            <person name="Degray S."/>
            <person name="Dodge S."/>
            <person name="Dooley K."/>
            <person name="Dorje P."/>
            <person name="Dorjee K."/>
            <person name="Dorris L."/>
            <person name="Duffey N."/>
            <person name="Dupes A."/>
            <person name="Elkins T."/>
            <person name="Engels R."/>
            <person name="Erickson J."/>
            <person name="Farina A."/>
            <person name="Faro S."/>
            <person name="Ferreira P."/>
            <person name="Fischer H."/>
            <person name="Fitzgerald M."/>
            <person name="Foley K."/>
            <person name="Gage D."/>
            <person name="Galagan J."/>
            <person name="Gearin G."/>
            <person name="Gnerre S."/>
            <person name="Gnirke A."/>
            <person name="Goyette A."/>
            <person name="Graham J."/>
            <person name="Grandbois E."/>
            <person name="Gyaltsen K."/>
            <person name="Hafez N."/>
            <person name="Hagopian D."/>
            <person name="Hagos B."/>
            <person name="Hall J."/>
            <person name="Hatcher B."/>
            <person name="Heller A."/>
            <person name="Higgins H."/>
            <person name="Honan T."/>
            <person name="Horn A."/>
            <person name="Houde N."/>
            <person name="Hughes L."/>
            <person name="Hulme W."/>
            <person name="Husby E."/>
            <person name="Iliev I."/>
            <person name="Jaffe D."/>
            <person name="Jones C."/>
            <person name="Kamal M."/>
            <person name="Kamat A."/>
            <person name="Kamvysselis M."/>
            <person name="Karlsson E."/>
            <person name="Kells C."/>
            <person name="Kieu A."/>
            <person name="Kisner P."/>
            <person name="Kodira C."/>
            <person name="Kulbokas E."/>
            <person name="Labutti K."/>
            <person name="Lama D."/>
            <person name="Landers T."/>
            <person name="Leger J."/>
            <person name="Levine S."/>
            <person name="Lewis D."/>
            <person name="Lewis T."/>
            <person name="Lindblad-toh K."/>
            <person name="Liu X."/>
            <person name="Lokyitsang T."/>
            <person name="Lokyitsang Y."/>
            <person name="Lucien O."/>
            <person name="Lui A."/>
            <person name="Ma L.J."/>
            <person name="Mabbitt R."/>
            <person name="Macdonald J."/>
            <person name="Maclean C."/>
            <person name="Major J."/>
            <person name="Manning J."/>
            <person name="Marabella R."/>
            <person name="Maru K."/>
            <person name="Matthews C."/>
            <person name="Mauceli E."/>
            <person name="Mccarthy M."/>
            <person name="Mcdonough S."/>
            <person name="Mcghee T."/>
            <person name="Meldrim J."/>
            <person name="Meneus L."/>
            <person name="Mesirov J."/>
            <person name="Mihalev A."/>
            <person name="Mihova T."/>
            <person name="Mikkelsen T."/>
            <person name="Mlenga V."/>
            <person name="Moru K."/>
            <person name="Mozes J."/>
            <person name="Mulrain L."/>
            <person name="Munson G."/>
            <person name="Naylor J."/>
            <person name="Newes C."/>
            <person name="Nguyen C."/>
            <person name="Nguyen N."/>
            <person name="Nguyen T."/>
            <person name="Nicol R."/>
            <person name="Nielsen C."/>
            <person name="Nizzari M."/>
            <person name="Norbu C."/>
            <person name="Norbu N."/>
            <person name="O'donnell P."/>
            <person name="Okoawo O."/>
            <person name="O'leary S."/>
            <person name="Omotosho B."/>
            <person name="O'neill K."/>
            <person name="Osman S."/>
            <person name="Parker S."/>
            <person name="Perrin D."/>
            <person name="Phunkhang P."/>
            <person name="Piqani B."/>
            <person name="Purcell S."/>
            <person name="Rachupka T."/>
            <person name="Ramasamy U."/>
            <person name="Rameau R."/>
            <person name="Ray V."/>
            <person name="Raymond C."/>
            <person name="Retta R."/>
            <person name="Richardson S."/>
            <person name="Rise C."/>
            <person name="Rodriguez J."/>
            <person name="Rogers J."/>
            <person name="Rogov P."/>
            <person name="Rutman M."/>
            <person name="Schupbach R."/>
            <person name="Seaman C."/>
            <person name="Settipalli S."/>
            <person name="Sharpe T."/>
            <person name="Sheridan J."/>
            <person name="Sherpa N."/>
            <person name="Shi J."/>
            <person name="Smirnov S."/>
            <person name="Smith C."/>
            <person name="Sougnez C."/>
            <person name="Spencer B."/>
            <person name="Stalker J."/>
            <person name="Stange-thomann N."/>
            <person name="Stavropoulos S."/>
            <person name="Stetson K."/>
            <person name="Stone C."/>
            <person name="Stone S."/>
            <person name="Stubbs M."/>
            <person name="Talamas J."/>
            <person name="Tchuinga P."/>
            <person name="Tenzing P."/>
            <person name="Tesfaye S."/>
            <person name="Theodore J."/>
            <person name="Thoulutsang Y."/>
            <person name="Topham K."/>
            <person name="Towey S."/>
            <person name="Tsamla T."/>
            <person name="Tsomo N."/>
            <person name="Vallee D."/>
            <person name="Vassiliev H."/>
            <person name="Venkataraman V."/>
            <person name="Vinson J."/>
            <person name="Vo A."/>
            <person name="Wade C."/>
            <person name="Wang S."/>
            <person name="Wangchuk T."/>
            <person name="Wangdi T."/>
            <person name="Whittaker C."/>
            <person name="Wilkinson J."/>
            <person name="Wu Y."/>
            <person name="Wyman D."/>
            <person name="Yadav S."/>
            <person name="Yang S."/>
            <person name="Yang X."/>
            <person name="Yeager S."/>
            <person name="Yee E."/>
            <person name="Young G."/>
            <person name="Zainoun J."/>
            <person name="Zembeck L."/>
            <person name="Zimmer A."/>
            <person name="Zody M."/>
            <person name="Lander E."/>
        </authorList>
    </citation>
    <scope>NUCLEOTIDE SEQUENCE [LARGE SCALE GENOMIC DNA]</scope>
</reference>
<feature type="domain" description="VWFA" evidence="1">
    <location>
        <begin position="1"/>
        <end position="115"/>
    </location>
</feature>
<name>H2Z6J5_CIOSA</name>
<sequence>MLDALAKIPYNGFGTKTGKALVHLNDVILAEENGNRPDAVDIIFLITDGRSQDGVRDEAIQLRARGAAIYVIGVEPGIEAELYREQLYEIAGNPQNVFIVEEGFAGLSDLFREGIQQRMCPQPCEDF</sequence>
<proteinExistence type="predicted"/>
<dbReference type="GeneTree" id="ENSGT00940000167520"/>
<dbReference type="InParanoid" id="H2Z6J5"/>
<dbReference type="InterPro" id="IPR002035">
    <property type="entry name" value="VWF_A"/>
</dbReference>
<dbReference type="Ensembl" id="ENSCSAVT00000013356.1">
    <property type="protein sequence ID" value="ENSCSAVP00000013207.1"/>
    <property type="gene ID" value="ENSCSAVG00000007756.1"/>
</dbReference>
<evidence type="ECO:0000259" key="1">
    <source>
        <dbReference type="PROSITE" id="PS50234"/>
    </source>
</evidence>
<dbReference type="PANTHER" id="PTHR22588">
    <property type="entry name" value="VWFA DOMAIN-CONTAINING PROTEIN"/>
    <property type="match status" value="1"/>
</dbReference>
<reference evidence="2" key="3">
    <citation type="submission" date="2025-09" db="UniProtKB">
        <authorList>
            <consortium name="Ensembl"/>
        </authorList>
    </citation>
    <scope>IDENTIFICATION</scope>
</reference>
<protein>
    <recommendedName>
        <fullName evidence="1">VWFA domain-containing protein</fullName>
    </recommendedName>
</protein>
<evidence type="ECO:0000313" key="2">
    <source>
        <dbReference type="Ensembl" id="ENSCSAVP00000013207.1"/>
    </source>
</evidence>
<dbReference type="OMA" id="MDEIYTI"/>
<dbReference type="SUPFAM" id="SSF53300">
    <property type="entry name" value="vWA-like"/>
    <property type="match status" value="1"/>
</dbReference>
<accession>H2Z6J5</accession>
<dbReference type="PANTHER" id="PTHR22588:SF3">
    <property type="entry name" value="VWFA DOMAIN-CONTAINING PROTEIN"/>
    <property type="match status" value="1"/>
</dbReference>
<dbReference type="Gene3D" id="3.40.50.410">
    <property type="entry name" value="von Willebrand factor, type A domain"/>
    <property type="match status" value="1"/>
</dbReference>
<dbReference type="Pfam" id="PF00092">
    <property type="entry name" value="VWA"/>
    <property type="match status" value="1"/>
</dbReference>
<dbReference type="AlphaFoldDB" id="H2Z6J5"/>
<reference evidence="2" key="2">
    <citation type="submission" date="2025-08" db="UniProtKB">
        <authorList>
            <consortium name="Ensembl"/>
        </authorList>
    </citation>
    <scope>IDENTIFICATION</scope>
</reference>
<organism evidence="2 3">
    <name type="scientific">Ciona savignyi</name>
    <name type="common">Pacific transparent sea squirt</name>
    <dbReference type="NCBI Taxonomy" id="51511"/>
    <lineage>
        <taxon>Eukaryota</taxon>
        <taxon>Metazoa</taxon>
        <taxon>Chordata</taxon>
        <taxon>Tunicata</taxon>
        <taxon>Ascidiacea</taxon>
        <taxon>Phlebobranchia</taxon>
        <taxon>Cionidae</taxon>
        <taxon>Ciona</taxon>
    </lineage>
</organism>
<dbReference type="HOGENOM" id="CLU_008905_3_2_1"/>
<evidence type="ECO:0000313" key="3">
    <source>
        <dbReference type="Proteomes" id="UP000007875"/>
    </source>
</evidence>